<dbReference type="Proteomes" id="UP000075683">
    <property type="component" value="Unassembled WGS sequence"/>
</dbReference>
<evidence type="ECO:0000313" key="1">
    <source>
        <dbReference type="EMBL" id="KYD20587.1"/>
    </source>
</evidence>
<dbReference type="AlphaFoldDB" id="A0A150M7R1"/>
<dbReference type="OrthoDB" id="2665710at2"/>
<dbReference type="RefSeq" id="WP_082798461.1">
    <property type="nucleotide sequence ID" value="NZ_LQYT01000033.1"/>
</dbReference>
<reference evidence="1 2" key="1">
    <citation type="submission" date="2016-01" db="EMBL/GenBank/DDBJ databases">
        <title>Draft Genome Sequences of Seven Thermophilic Sporeformers Isolated from Foods.</title>
        <authorList>
            <person name="Berendsen E.M."/>
            <person name="Wells-Bennik M.H."/>
            <person name="Krawcyk A.O."/>
            <person name="De Jong A."/>
            <person name="Holsappel S."/>
            <person name="Eijlander R.T."/>
            <person name="Kuipers O.P."/>
        </authorList>
    </citation>
    <scope>NUCLEOTIDE SEQUENCE [LARGE SCALE GENOMIC DNA]</scope>
    <source>
        <strain evidence="1 2">B4135</strain>
    </source>
</reference>
<protein>
    <submittedName>
        <fullName evidence="1">Uncharacterized protein</fullName>
    </submittedName>
</protein>
<organism evidence="1 2">
    <name type="scientific">Caldibacillus debilis</name>
    <dbReference type="NCBI Taxonomy" id="301148"/>
    <lineage>
        <taxon>Bacteria</taxon>
        <taxon>Bacillati</taxon>
        <taxon>Bacillota</taxon>
        <taxon>Bacilli</taxon>
        <taxon>Bacillales</taxon>
        <taxon>Bacillaceae</taxon>
        <taxon>Caldibacillus</taxon>
    </lineage>
</organism>
<proteinExistence type="predicted"/>
<comment type="caution">
    <text evidence="1">The sequence shown here is derived from an EMBL/GenBank/DDBJ whole genome shotgun (WGS) entry which is preliminary data.</text>
</comment>
<dbReference type="EMBL" id="LQYT01000033">
    <property type="protein sequence ID" value="KYD20587.1"/>
    <property type="molecule type" value="Genomic_DNA"/>
</dbReference>
<dbReference type="STRING" id="301148.B4135_1819"/>
<gene>
    <name evidence="1" type="ORF">B4135_1819</name>
</gene>
<name>A0A150M7R1_9BACI</name>
<dbReference type="PATRIC" id="fig|301148.3.peg.2852"/>
<sequence length="412" mass="47744">MKLYRKTRIPGWYEYYRTPCPICGHTGGCMVYEKGDRVACIRVESERFFSKNSALPSYLHFLKPREKEFVEARDVEEFPEIQKKDASTLDLIYRALLDHLELTDKHYRHLTSPQRNLTDIQIMIREYKSFPERPWAVVRLIEEELGISDFTGIPGFYLKDNQYWTLSGKDGILIPYRNQYNQIVGFQYRIDNPLNEIEVKIFRTGMQARIKEQPDLVQVTYDGEIVFEERVPVGKEWKTVYYDKHTLGWIRVVKGTRYFWLSSSNKPKGTGSGNPAPVHVAVSTSFLKNWETGTLHKTKTVWLTEGALKADIAADKILEYRYNDIGTTFLALPGVGAWRLALPILEEMGVEKVNLAFDADIVTNARVKKHLFECIISLKERYHVNLAIWSESDGKGIDDLLNNKILPHIKEI</sequence>
<accession>A0A150M7R1</accession>
<evidence type="ECO:0000313" key="2">
    <source>
        <dbReference type="Proteomes" id="UP000075683"/>
    </source>
</evidence>